<dbReference type="GO" id="GO:0006004">
    <property type="term" value="P:fucose metabolic process"/>
    <property type="evidence" value="ECO:0007669"/>
    <property type="project" value="InterPro"/>
</dbReference>
<dbReference type="SMART" id="SM00812">
    <property type="entry name" value="Alpha_L_fucos"/>
    <property type="match status" value="1"/>
</dbReference>
<proteinExistence type="inferred from homology"/>
<protein>
    <recommendedName>
        <fullName evidence="3">alpha-L-fucosidase</fullName>
        <ecNumber evidence="3">3.2.1.51</ecNumber>
    </recommendedName>
</protein>
<dbReference type="Proteomes" id="UP000266177">
    <property type="component" value="Unassembled WGS sequence"/>
</dbReference>
<dbReference type="SUPFAM" id="SSF51445">
    <property type="entry name" value="(Trans)glycosidases"/>
    <property type="match status" value="1"/>
</dbReference>
<dbReference type="EMBL" id="QYZD01000017">
    <property type="protein sequence ID" value="RJG22265.1"/>
    <property type="molecule type" value="Genomic_DNA"/>
</dbReference>
<keyword evidence="4" id="KW-0732">Signal</keyword>
<dbReference type="GO" id="GO:0016139">
    <property type="term" value="P:glycoside catabolic process"/>
    <property type="evidence" value="ECO:0007669"/>
    <property type="project" value="TreeGrafter"/>
</dbReference>
<dbReference type="InterPro" id="IPR057739">
    <property type="entry name" value="Glyco_hydro_29_N"/>
</dbReference>
<evidence type="ECO:0000313" key="9">
    <source>
        <dbReference type="EMBL" id="RJG22265.1"/>
    </source>
</evidence>
<comment type="function">
    <text evidence="1">Alpha-L-fucosidase is responsible for hydrolyzing the alpha-1,6-linked fucose joined to the reducing-end N-acetylglucosamine of the carbohydrate moieties of glycoproteins.</text>
</comment>
<dbReference type="PANTHER" id="PTHR10030">
    <property type="entry name" value="ALPHA-L-FUCOSIDASE"/>
    <property type="match status" value="1"/>
</dbReference>
<dbReference type="InterPro" id="IPR017853">
    <property type="entry name" value="GH"/>
</dbReference>
<feature type="site" description="May be important for catalysis" evidence="7">
    <location>
        <position position="260"/>
    </location>
</feature>
<organism evidence="9 10">
    <name type="scientific">Paenibacillus thiaminolyticus</name>
    <name type="common">Bacillus thiaminolyticus</name>
    <dbReference type="NCBI Taxonomy" id="49283"/>
    <lineage>
        <taxon>Bacteria</taxon>
        <taxon>Bacillati</taxon>
        <taxon>Bacillota</taxon>
        <taxon>Bacilli</taxon>
        <taxon>Bacillales</taxon>
        <taxon>Paenibacillaceae</taxon>
        <taxon>Paenibacillus</taxon>
    </lineage>
</organism>
<dbReference type="Gene3D" id="2.60.40.1180">
    <property type="entry name" value="Golgi alpha-mannosidase II"/>
    <property type="match status" value="1"/>
</dbReference>
<gene>
    <name evidence="9" type="ORF">DQX05_17885</name>
</gene>
<dbReference type="AlphaFoldDB" id="A0A3A3GEA4"/>
<evidence type="ECO:0000256" key="6">
    <source>
        <dbReference type="ARBA" id="ARBA00023295"/>
    </source>
</evidence>
<dbReference type="GO" id="GO:0005764">
    <property type="term" value="C:lysosome"/>
    <property type="evidence" value="ECO:0007669"/>
    <property type="project" value="TreeGrafter"/>
</dbReference>
<comment type="similarity">
    <text evidence="2">Belongs to the glycosyl hydrolase 29 family.</text>
</comment>
<dbReference type="InterPro" id="IPR013780">
    <property type="entry name" value="Glyco_hydro_b"/>
</dbReference>
<dbReference type="InterPro" id="IPR016286">
    <property type="entry name" value="FUC_metazoa-typ"/>
</dbReference>
<dbReference type="OrthoDB" id="107551at2"/>
<keyword evidence="5" id="KW-0378">Hydrolase</keyword>
<dbReference type="Gene3D" id="3.20.20.80">
    <property type="entry name" value="Glycosidases"/>
    <property type="match status" value="1"/>
</dbReference>
<evidence type="ECO:0000313" key="10">
    <source>
        <dbReference type="Proteomes" id="UP000266177"/>
    </source>
</evidence>
<evidence type="ECO:0000256" key="1">
    <source>
        <dbReference type="ARBA" id="ARBA00004071"/>
    </source>
</evidence>
<evidence type="ECO:0000256" key="5">
    <source>
        <dbReference type="ARBA" id="ARBA00022801"/>
    </source>
</evidence>
<reference evidence="9 10" key="1">
    <citation type="submission" date="2018-09" db="EMBL/GenBank/DDBJ databases">
        <title>Paenibacillus SK2017-BO5.</title>
        <authorList>
            <person name="Piskunova J.V."/>
            <person name="Dubiley S.A."/>
            <person name="Severinov K.V."/>
        </authorList>
    </citation>
    <scope>NUCLEOTIDE SEQUENCE [LARGE SCALE GENOMIC DNA]</scope>
    <source>
        <strain evidence="9 10">BO5</strain>
    </source>
</reference>
<accession>A0A3A3GEA4</accession>
<evidence type="ECO:0000256" key="3">
    <source>
        <dbReference type="ARBA" id="ARBA00012662"/>
    </source>
</evidence>
<evidence type="ECO:0000256" key="2">
    <source>
        <dbReference type="ARBA" id="ARBA00007951"/>
    </source>
</evidence>
<dbReference type="GO" id="GO:0004560">
    <property type="term" value="F:alpha-L-fucosidase activity"/>
    <property type="evidence" value="ECO:0007669"/>
    <property type="project" value="InterPro"/>
</dbReference>
<dbReference type="PRINTS" id="PR00741">
    <property type="entry name" value="GLHYDRLASE29"/>
</dbReference>
<dbReference type="PIRSF" id="PIRSF001092">
    <property type="entry name" value="Alpha-L-fucosidase"/>
    <property type="match status" value="1"/>
</dbReference>
<keyword evidence="6" id="KW-0326">Glycosidase</keyword>
<dbReference type="Pfam" id="PF01120">
    <property type="entry name" value="Alpha_L_fucos"/>
    <property type="match status" value="1"/>
</dbReference>
<dbReference type="PANTHER" id="PTHR10030:SF37">
    <property type="entry name" value="ALPHA-L-FUCOSIDASE-RELATED"/>
    <property type="match status" value="1"/>
</dbReference>
<dbReference type="EC" id="3.2.1.51" evidence="3"/>
<sequence length="426" mass="48564">MTLTAREQRIQWFNHDRFGMFIHWGLYAIPARGEWVRSFERIPVEDYEKYFNSFNPVNYDPKAWAKAAKAAGMKYAVMTTKHHDGFCLFDSALTDYKATNTPAGRDLIREYADAFRAEGLKVGFYYSIIDWHHPDYPAYGDRQHPMRDNAKFKDRPQDFSRYLDYMHGQVKELLTNYGTIDVLWFDFSYEDMTGEKWKATELVKMIRELQPNVLIDNRLGGNIKAREPATYAGDFASPEQLLPPHGIVNEDGKPIPWEACITLNHHWGYHAHDRDYKTPKQVVRGLVECVSKNGNMLLNVGPNAKGEIPQLSLDVLDEVGAWMRANGDSIYGCGAAALSKPEWGRYTQKGNKLYAHILDRGIGPIALQGLNGRVKEACLLADGAEVNIQTPWNAVDYPDYLFVNIPTAQLPDDFDTVIELTLEDAE</sequence>
<evidence type="ECO:0000256" key="4">
    <source>
        <dbReference type="ARBA" id="ARBA00022729"/>
    </source>
</evidence>
<dbReference type="InterPro" id="IPR000933">
    <property type="entry name" value="Glyco_hydro_29"/>
</dbReference>
<evidence type="ECO:0000256" key="7">
    <source>
        <dbReference type="PIRSR" id="PIRSR001092-1"/>
    </source>
</evidence>
<feature type="domain" description="Glycoside hydrolase family 29 N-terminal" evidence="8">
    <location>
        <begin position="8"/>
        <end position="328"/>
    </location>
</feature>
<evidence type="ECO:0000259" key="8">
    <source>
        <dbReference type="Pfam" id="PF01120"/>
    </source>
</evidence>
<name>A0A3A3GEA4_PANTH</name>
<comment type="caution">
    <text evidence="9">The sequence shown here is derived from an EMBL/GenBank/DDBJ whole genome shotgun (WGS) entry which is preliminary data.</text>
</comment>